<protein>
    <submittedName>
        <fullName evidence="1">Uncharacterized protein</fullName>
    </submittedName>
</protein>
<organism evidence="1 2">
    <name type="scientific">Ixodes persulcatus</name>
    <name type="common">Taiga tick</name>
    <dbReference type="NCBI Taxonomy" id="34615"/>
    <lineage>
        <taxon>Eukaryota</taxon>
        <taxon>Metazoa</taxon>
        <taxon>Ecdysozoa</taxon>
        <taxon>Arthropoda</taxon>
        <taxon>Chelicerata</taxon>
        <taxon>Arachnida</taxon>
        <taxon>Acari</taxon>
        <taxon>Parasitiformes</taxon>
        <taxon>Ixodida</taxon>
        <taxon>Ixodoidea</taxon>
        <taxon>Ixodidae</taxon>
        <taxon>Ixodinae</taxon>
        <taxon>Ixodes</taxon>
    </lineage>
</organism>
<evidence type="ECO:0000313" key="1">
    <source>
        <dbReference type="EMBL" id="KAG0444251.1"/>
    </source>
</evidence>
<accession>A0AC60QX33</accession>
<keyword evidence="2" id="KW-1185">Reference proteome</keyword>
<evidence type="ECO:0000313" key="2">
    <source>
        <dbReference type="Proteomes" id="UP000805193"/>
    </source>
</evidence>
<gene>
    <name evidence="1" type="ORF">HPB47_014000</name>
</gene>
<dbReference type="EMBL" id="JABSTQ010002276">
    <property type="protein sequence ID" value="KAG0444251.1"/>
    <property type="molecule type" value="Genomic_DNA"/>
</dbReference>
<name>A0AC60QX33_IXOPE</name>
<proteinExistence type="predicted"/>
<dbReference type="Proteomes" id="UP000805193">
    <property type="component" value="Unassembled WGS sequence"/>
</dbReference>
<reference evidence="1 2" key="1">
    <citation type="journal article" date="2020" name="Cell">
        <title>Large-Scale Comparative Analyses of Tick Genomes Elucidate Their Genetic Diversity and Vector Capacities.</title>
        <authorList>
            <consortium name="Tick Genome and Microbiome Consortium (TIGMIC)"/>
            <person name="Jia N."/>
            <person name="Wang J."/>
            <person name="Shi W."/>
            <person name="Du L."/>
            <person name="Sun Y."/>
            <person name="Zhan W."/>
            <person name="Jiang J.F."/>
            <person name="Wang Q."/>
            <person name="Zhang B."/>
            <person name="Ji P."/>
            <person name="Bell-Sakyi L."/>
            <person name="Cui X.M."/>
            <person name="Yuan T.T."/>
            <person name="Jiang B.G."/>
            <person name="Yang W.F."/>
            <person name="Lam T.T."/>
            <person name="Chang Q.C."/>
            <person name="Ding S.J."/>
            <person name="Wang X.J."/>
            <person name="Zhu J.G."/>
            <person name="Ruan X.D."/>
            <person name="Zhao L."/>
            <person name="Wei J.T."/>
            <person name="Ye R.Z."/>
            <person name="Que T.C."/>
            <person name="Du C.H."/>
            <person name="Zhou Y.H."/>
            <person name="Cheng J.X."/>
            <person name="Dai P.F."/>
            <person name="Guo W.B."/>
            <person name="Han X.H."/>
            <person name="Huang E.J."/>
            <person name="Li L.F."/>
            <person name="Wei W."/>
            <person name="Gao Y.C."/>
            <person name="Liu J.Z."/>
            <person name="Shao H.Z."/>
            <person name="Wang X."/>
            <person name="Wang C.C."/>
            <person name="Yang T.C."/>
            <person name="Huo Q.B."/>
            <person name="Li W."/>
            <person name="Chen H.Y."/>
            <person name="Chen S.E."/>
            <person name="Zhou L.G."/>
            <person name="Ni X.B."/>
            <person name="Tian J.H."/>
            <person name="Sheng Y."/>
            <person name="Liu T."/>
            <person name="Pan Y.S."/>
            <person name="Xia L.Y."/>
            <person name="Li J."/>
            <person name="Zhao F."/>
            <person name="Cao W.C."/>
        </authorList>
    </citation>
    <scope>NUCLEOTIDE SEQUENCE [LARGE SCALE GENOMIC DNA]</scope>
    <source>
        <strain evidence="1">Iper-2018</strain>
    </source>
</reference>
<comment type="caution">
    <text evidence="1">The sequence shown here is derived from an EMBL/GenBank/DDBJ whole genome shotgun (WGS) entry which is preliminary data.</text>
</comment>
<sequence length="179" mass="19428">MRPKSSGPVDVGSGEKNVNKTGYDPGKVAFDFINPAARPLSTDGIQKTASEEQPELSNAQIKEKTKAPGHEILDARRLGRSKSALVTFAGTKVPFTVMFNWLEMPCFLYKKTKAACLNCREAGHRTDVSSKPTGYACAMCGAAQAMEGHPCVPKCALCGGAHKTYDSHCPEKFFKEKRN</sequence>